<dbReference type="Proteomes" id="UP000037773">
    <property type="component" value="Unassembled WGS sequence"/>
</dbReference>
<evidence type="ECO:0000313" key="3">
    <source>
        <dbReference type="Proteomes" id="UP000037773"/>
    </source>
</evidence>
<evidence type="ECO:0008006" key="4">
    <source>
        <dbReference type="Google" id="ProtNLM"/>
    </source>
</evidence>
<dbReference type="AlphaFoldDB" id="A0A0N0S5N9"/>
<evidence type="ECO:0000313" key="2">
    <source>
        <dbReference type="EMBL" id="KOT35308.1"/>
    </source>
</evidence>
<sequence>MGLPCPATRSTNWSARASGRPDEEHTVLASCRALTPDAAETLLALLDEDDHLTRPEAAYGLALRDDPRTAEAIGRIGHESFADDHRWCTLWRRRYDKEHPAAG</sequence>
<dbReference type="OrthoDB" id="4331932at2"/>
<gene>
    <name evidence="2" type="ORF">ADK41_25475</name>
</gene>
<organism evidence="2 3">
    <name type="scientific">Streptomyces caelestis</name>
    <dbReference type="NCBI Taxonomy" id="36816"/>
    <lineage>
        <taxon>Bacteria</taxon>
        <taxon>Bacillati</taxon>
        <taxon>Actinomycetota</taxon>
        <taxon>Actinomycetes</taxon>
        <taxon>Kitasatosporales</taxon>
        <taxon>Streptomycetaceae</taxon>
        <taxon>Streptomyces</taxon>
    </lineage>
</organism>
<proteinExistence type="predicted"/>
<feature type="region of interest" description="Disordered" evidence="1">
    <location>
        <begin position="1"/>
        <end position="21"/>
    </location>
</feature>
<dbReference type="InterPro" id="IPR011989">
    <property type="entry name" value="ARM-like"/>
</dbReference>
<keyword evidence="3" id="KW-1185">Reference proteome</keyword>
<evidence type="ECO:0000256" key="1">
    <source>
        <dbReference type="SAM" id="MobiDB-lite"/>
    </source>
</evidence>
<protein>
    <recommendedName>
        <fullName evidence="4">HEAT repeat domain-containing protein</fullName>
    </recommendedName>
</protein>
<accession>A0A0N0S5N9</accession>
<dbReference type="EMBL" id="LGCN01000212">
    <property type="protein sequence ID" value="KOT35308.1"/>
    <property type="molecule type" value="Genomic_DNA"/>
</dbReference>
<dbReference type="RefSeq" id="WP_030818655.1">
    <property type="nucleotide sequence ID" value="NZ_JBFBKA010000003.1"/>
</dbReference>
<name>A0A0N0S5N9_9ACTN</name>
<comment type="caution">
    <text evidence="2">The sequence shown here is derived from an EMBL/GenBank/DDBJ whole genome shotgun (WGS) entry which is preliminary data.</text>
</comment>
<dbReference type="Gene3D" id="1.25.10.10">
    <property type="entry name" value="Leucine-rich Repeat Variant"/>
    <property type="match status" value="1"/>
</dbReference>
<reference evidence="2 3" key="1">
    <citation type="submission" date="2015-07" db="EMBL/GenBank/DDBJ databases">
        <authorList>
            <person name="Noorani M."/>
        </authorList>
    </citation>
    <scope>NUCLEOTIDE SEQUENCE [LARGE SCALE GENOMIC DNA]</scope>
    <source>
        <strain evidence="2 3">NRRL B-24567</strain>
    </source>
</reference>
<dbReference type="PATRIC" id="fig|36816.3.peg.5502"/>